<proteinExistence type="predicted"/>
<name>A0A917Q2I2_9BACI</name>
<protein>
    <recommendedName>
        <fullName evidence="1">DUF5348 domain-containing protein</fullName>
    </recommendedName>
</protein>
<evidence type="ECO:0000259" key="1">
    <source>
        <dbReference type="Pfam" id="PF17295"/>
    </source>
</evidence>
<accession>A0A917Q2I2</accession>
<dbReference type="Pfam" id="PF17295">
    <property type="entry name" value="DUF5348"/>
    <property type="match status" value="1"/>
</dbReference>
<gene>
    <name evidence="2" type="ORF">GCM10007063_34940</name>
</gene>
<sequence>MSKAVMRYDFTQERWVVDLRGEEYEYDLHCGECFELYIGNKAIPCRLELSSKWYVIMEHARFDLREGDQYTVNYR</sequence>
<comment type="caution">
    <text evidence="2">The sequence shown here is derived from an EMBL/GenBank/DDBJ whole genome shotgun (WGS) entry which is preliminary data.</text>
</comment>
<dbReference type="InterPro" id="IPR035255">
    <property type="entry name" value="DUF5348"/>
</dbReference>
<dbReference type="Proteomes" id="UP000658382">
    <property type="component" value="Unassembled WGS sequence"/>
</dbReference>
<dbReference type="EMBL" id="BMNQ01000107">
    <property type="protein sequence ID" value="GGK09468.1"/>
    <property type="molecule type" value="Genomic_DNA"/>
</dbReference>
<organism evidence="2 3">
    <name type="scientific">Lentibacillus kapialis</name>
    <dbReference type="NCBI Taxonomy" id="340214"/>
    <lineage>
        <taxon>Bacteria</taxon>
        <taxon>Bacillati</taxon>
        <taxon>Bacillota</taxon>
        <taxon>Bacilli</taxon>
        <taxon>Bacillales</taxon>
        <taxon>Bacillaceae</taxon>
        <taxon>Lentibacillus</taxon>
    </lineage>
</organism>
<reference evidence="2" key="2">
    <citation type="submission" date="2020-09" db="EMBL/GenBank/DDBJ databases">
        <authorList>
            <person name="Sun Q."/>
            <person name="Ohkuma M."/>
        </authorList>
    </citation>
    <scope>NUCLEOTIDE SEQUENCE</scope>
    <source>
        <strain evidence="2">JCM 12580</strain>
    </source>
</reference>
<dbReference type="Gene3D" id="2.40.10.390">
    <property type="match status" value="1"/>
</dbReference>
<evidence type="ECO:0000313" key="2">
    <source>
        <dbReference type="EMBL" id="GGK09468.1"/>
    </source>
</evidence>
<feature type="domain" description="DUF5348" evidence="1">
    <location>
        <begin position="6"/>
        <end position="73"/>
    </location>
</feature>
<keyword evidence="3" id="KW-1185">Reference proteome</keyword>
<reference evidence="2" key="1">
    <citation type="journal article" date="2014" name="Int. J. Syst. Evol. Microbiol.">
        <title>Complete genome sequence of Corynebacterium casei LMG S-19264T (=DSM 44701T), isolated from a smear-ripened cheese.</title>
        <authorList>
            <consortium name="US DOE Joint Genome Institute (JGI-PGF)"/>
            <person name="Walter F."/>
            <person name="Albersmeier A."/>
            <person name="Kalinowski J."/>
            <person name="Ruckert C."/>
        </authorList>
    </citation>
    <scope>NUCLEOTIDE SEQUENCE</scope>
    <source>
        <strain evidence="2">JCM 12580</strain>
    </source>
</reference>
<evidence type="ECO:0000313" key="3">
    <source>
        <dbReference type="Proteomes" id="UP000658382"/>
    </source>
</evidence>
<dbReference type="AlphaFoldDB" id="A0A917Q2I2"/>